<dbReference type="EMBL" id="CAUYUJ010010345">
    <property type="protein sequence ID" value="CAK0829149.1"/>
    <property type="molecule type" value="Genomic_DNA"/>
</dbReference>
<feature type="region of interest" description="Disordered" evidence="1">
    <location>
        <begin position="1"/>
        <end position="21"/>
    </location>
</feature>
<keyword evidence="3" id="KW-1185">Reference proteome</keyword>
<feature type="compositionally biased region" description="Low complexity" evidence="1">
    <location>
        <begin position="54"/>
        <end position="68"/>
    </location>
</feature>
<feature type="region of interest" description="Disordered" evidence="1">
    <location>
        <begin position="122"/>
        <end position="163"/>
    </location>
</feature>
<name>A0ABN9SBG1_9DINO</name>
<feature type="non-terminal residue" evidence="2">
    <location>
        <position position="163"/>
    </location>
</feature>
<dbReference type="Proteomes" id="UP001189429">
    <property type="component" value="Unassembled WGS sequence"/>
</dbReference>
<accession>A0ABN9SBG1</accession>
<reference evidence="2" key="1">
    <citation type="submission" date="2023-10" db="EMBL/GenBank/DDBJ databases">
        <authorList>
            <person name="Chen Y."/>
            <person name="Shah S."/>
            <person name="Dougan E. K."/>
            <person name="Thang M."/>
            <person name="Chan C."/>
        </authorList>
    </citation>
    <scope>NUCLEOTIDE SEQUENCE [LARGE SCALE GENOMIC DNA]</scope>
</reference>
<feature type="compositionally biased region" description="Low complexity" evidence="1">
    <location>
        <begin position="142"/>
        <end position="153"/>
    </location>
</feature>
<feature type="region of interest" description="Disordered" evidence="1">
    <location>
        <begin position="54"/>
        <end position="100"/>
    </location>
</feature>
<evidence type="ECO:0000256" key="1">
    <source>
        <dbReference type="SAM" id="MobiDB-lite"/>
    </source>
</evidence>
<sequence length="163" mass="16394">MADAAAAAATSAAAAGAAGPAEGPAELLALRALVTQAPAEEEGAAHDGAWHWAAGRGAAKPRPATGAASEGSAAPTPAQVTTLSEKGPCPVPPDPEKGCRRPARAWLRCLRCLVRPLSGKRPFRRPRSVVPTTRDWADLRHPSACSSAPAAAAAPPPLIAQGP</sequence>
<evidence type="ECO:0000313" key="2">
    <source>
        <dbReference type="EMBL" id="CAK0829149.1"/>
    </source>
</evidence>
<proteinExistence type="predicted"/>
<protein>
    <submittedName>
        <fullName evidence="2">Uncharacterized protein</fullName>
    </submittedName>
</protein>
<gene>
    <name evidence="2" type="ORF">PCOR1329_LOCUS28178</name>
</gene>
<evidence type="ECO:0000313" key="3">
    <source>
        <dbReference type="Proteomes" id="UP001189429"/>
    </source>
</evidence>
<feature type="compositionally biased region" description="Pro residues" evidence="1">
    <location>
        <begin position="154"/>
        <end position="163"/>
    </location>
</feature>
<organism evidence="2 3">
    <name type="scientific">Prorocentrum cordatum</name>
    <dbReference type="NCBI Taxonomy" id="2364126"/>
    <lineage>
        <taxon>Eukaryota</taxon>
        <taxon>Sar</taxon>
        <taxon>Alveolata</taxon>
        <taxon>Dinophyceae</taxon>
        <taxon>Prorocentrales</taxon>
        <taxon>Prorocentraceae</taxon>
        <taxon>Prorocentrum</taxon>
    </lineage>
</organism>
<comment type="caution">
    <text evidence="2">The sequence shown here is derived from an EMBL/GenBank/DDBJ whole genome shotgun (WGS) entry which is preliminary data.</text>
</comment>